<sequence>MNIESLKNYCATNSTRKWETAKSLFGSGKYSDCLFYSHLVLELLLKGKYLESREKIFPITHDLERLAILSNIKLPGKYAKHLAVINTFNIAARYDDFKFSFYKKATKKFTQKYFRLTREIMLWLKKNTPSDK</sequence>
<organism evidence="2 3">
    <name type="scientific">Candidatus Magasanikbacteria bacterium RIFCSPLOWO2_12_FULL_43_12</name>
    <dbReference type="NCBI Taxonomy" id="1798692"/>
    <lineage>
        <taxon>Bacteria</taxon>
        <taxon>Candidatus Magasanikiibacteriota</taxon>
    </lineage>
</organism>
<proteinExistence type="predicted"/>
<dbReference type="SMART" id="SM00748">
    <property type="entry name" value="HEPN"/>
    <property type="match status" value="1"/>
</dbReference>
<evidence type="ECO:0000313" key="2">
    <source>
        <dbReference type="EMBL" id="OGH75750.1"/>
    </source>
</evidence>
<dbReference type="AlphaFoldDB" id="A0A1F6MW76"/>
<evidence type="ECO:0000313" key="3">
    <source>
        <dbReference type="Proteomes" id="UP000178347"/>
    </source>
</evidence>
<dbReference type="STRING" id="1798692.A3G00_03340"/>
<dbReference type="Gene3D" id="1.20.120.330">
    <property type="entry name" value="Nucleotidyltransferases domain 2"/>
    <property type="match status" value="1"/>
</dbReference>
<dbReference type="EMBL" id="MFQN01000003">
    <property type="protein sequence ID" value="OGH75750.1"/>
    <property type="molecule type" value="Genomic_DNA"/>
</dbReference>
<reference evidence="2 3" key="1">
    <citation type="journal article" date="2016" name="Nat. Commun.">
        <title>Thousands of microbial genomes shed light on interconnected biogeochemical processes in an aquifer system.</title>
        <authorList>
            <person name="Anantharaman K."/>
            <person name="Brown C.T."/>
            <person name="Hug L.A."/>
            <person name="Sharon I."/>
            <person name="Castelle C.J."/>
            <person name="Probst A.J."/>
            <person name="Thomas B.C."/>
            <person name="Singh A."/>
            <person name="Wilkins M.J."/>
            <person name="Karaoz U."/>
            <person name="Brodie E.L."/>
            <person name="Williams K.H."/>
            <person name="Hubbard S.S."/>
            <person name="Banfield J.F."/>
        </authorList>
    </citation>
    <scope>NUCLEOTIDE SEQUENCE [LARGE SCALE GENOMIC DNA]</scope>
</reference>
<name>A0A1F6MW76_9BACT</name>
<gene>
    <name evidence="2" type="ORF">A3G00_03340</name>
</gene>
<protein>
    <recommendedName>
        <fullName evidence="1">HEPN domain-containing protein</fullName>
    </recommendedName>
</protein>
<evidence type="ECO:0000259" key="1">
    <source>
        <dbReference type="PROSITE" id="PS50910"/>
    </source>
</evidence>
<dbReference type="Proteomes" id="UP000178347">
    <property type="component" value="Unassembled WGS sequence"/>
</dbReference>
<dbReference type="PROSITE" id="PS50910">
    <property type="entry name" value="HEPN"/>
    <property type="match status" value="1"/>
</dbReference>
<comment type="caution">
    <text evidence="2">The sequence shown here is derived from an EMBL/GenBank/DDBJ whole genome shotgun (WGS) entry which is preliminary data.</text>
</comment>
<dbReference type="SUPFAM" id="SSF81593">
    <property type="entry name" value="Nucleotidyltransferase substrate binding subunit/domain"/>
    <property type="match status" value="1"/>
</dbReference>
<accession>A0A1F6MW76</accession>
<dbReference type="Pfam" id="PF05168">
    <property type="entry name" value="HEPN"/>
    <property type="match status" value="1"/>
</dbReference>
<feature type="domain" description="HEPN" evidence="1">
    <location>
        <begin position="11"/>
        <end position="120"/>
    </location>
</feature>
<dbReference type="InterPro" id="IPR007842">
    <property type="entry name" value="HEPN_dom"/>
</dbReference>